<keyword evidence="7" id="KW-0503">Monooxygenase</keyword>
<keyword evidence="4" id="KW-0274">FAD</keyword>
<comment type="catalytic activity">
    <reaction evidence="9">
        <text>indole-3-pyruvate + NADPH + O2 + H(+) = (indol-3-yl)acetate + CO2 + NADP(+) + H2O</text>
        <dbReference type="Rhea" id="RHEA:34331"/>
        <dbReference type="ChEBI" id="CHEBI:15377"/>
        <dbReference type="ChEBI" id="CHEBI:15378"/>
        <dbReference type="ChEBI" id="CHEBI:15379"/>
        <dbReference type="ChEBI" id="CHEBI:16526"/>
        <dbReference type="ChEBI" id="CHEBI:17640"/>
        <dbReference type="ChEBI" id="CHEBI:30854"/>
        <dbReference type="ChEBI" id="CHEBI:57783"/>
        <dbReference type="ChEBI" id="CHEBI:58349"/>
        <dbReference type="EC" id="1.14.13.168"/>
    </reaction>
</comment>
<dbReference type="PANTHER" id="PTHR43539:SF56">
    <property type="entry name" value="EXPRESSED PROTEIN"/>
    <property type="match status" value="1"/>
</dbReference>
<dbReference type="PRINTS" id="PR00368">
    <property type="entry name" value="FADPNR"/>
</dbReference>
<proteinExistence type="inferred from homology"/>
<accession>A0A835M8H7</accession>
<dbReference type="EC" id="1.14.13.168" evidence="8"/>
<name>A0A835M8H7_9MAGN</name>
<comment type="caution">
    <text evidence="10">The sequence shown here is derived from an EMBL/GenBank/DDBJ whole genome shotgun (WGS) entry which is preliminary data.</text>
</comment>
<keyword evidence="3" id="KW-0285">Flavoprotein</keyword>
<evidence type="ECO:0000313" key="11">
    <source>
        <dbReference type="Proteomes" id="UP000631114"/>
    </source>
</evidence>
<keyword evidence="6" id="KW-0560">Oxidoreductase</keyword>
<evidence type="ECO:0000256" key="4">
    <source>
        <dbReference type="ARBA" id="ARBA00022827"/>
    </source>
</evidence>
<dbReference type="InterPro" id="IPR000960">
    <property type="entry name" value="Flavin_mOase"/>
</dbReference>
<dbReference type="PIRSF" id="PIRSF000332">
    <property type="entry name" value="FMO"/>
    <property type="match status" value="1"/>
</dbReference>
<dbReference type="FunFam" id="3.50.50.60:FF:000100">
    <property type="entry name" value="Flavin-containing monooxygenase"/>
    <property type="match status" value="1"/>
</dbReference>
<dbReference type="EMBL" id="JADFTS010000002">
    <property type="protein sequence ID" value="KAF9620302.1"/>
    <property type="molecule type" value="Genomic_DNA"/>
</dbReference>
<dbReference type="OrthoDB" id="66881at2759"/>
<evidence type="ECO:0000256" key="2">
    <source>
        <dbReference type="ARBA" id="ARBA00009183"/>
    </source>
</evidence>
<evidence type="ECO:0000256" key="5">
    <source>
        <dbReference type="ARBA" id="ARBA00022857"/>
    </source>
</evidence>
<dbReference type="GO" id="GO:0050660">
    <property type="term" value="F:flavin adenine dinucleotide binding"/>
    <property type="evidence" value="ECO:0007669"/>
    <property type="project" value="InterPro"/>
</dbReference>
<dbReference type="InterPro" id="IPR036188">
    <property type="entry name" value="FAD/NAD-bd_sf"/>
</dbReference>
<evidence type="ECO:0000256" key="8">
    <source>
        <dbReference type="ARBA" id="ARBA00039148"/>
    </source>
</evidence>
<organism evidence="10 11">
    <name type="scientific">Coptis chinensis</name>
    <dbReference type="NCBI Taxonomy" id="261450"/>
    <lineage>
        <taxon>Eukaryota</taxon>
        <taxon>Viridiplantae</taxon>
        <taxon>Streptophyta</taxon>
        <taxon>Embryophyta</taxon>
        <taxon>Tracheophyta</taxon>
        <taxon>Spermatophyta</taxon>
        <taxon>Magnoliopsida</taxon>
        <taxon>Ranunculales</taxon>
        <taxon>Ranunculaceae</taxon>
        <taxon>Coptidoideae</taxon>
        <taxon>Coptis</taxon>
    </lineage>
</organism>
<protein>
    <recommendedName>
        <fullName evidence="8">indole-3-pyruvate monooxygenase</fullName>
        <ecNumber evidence="8">1.14.13.168</ecNumber>
    </recommendedName>
</protein>
<sequence length="394" mass="44304">MSEELKRVWVAGPLIIGAGPSGLAAAVCLQQKGVPSLVIEREKCIASLWKLRTYDRLTLHLPKQFCELPYMEFPQEFPTYPTKKQFSSYLEEYENHFSIRPMFEEEVRLAEYDSTIGFWLVRTNKSEFVCRWLIVATGENSEPVTPEIAQISNFQGRVLHTSMYKAGSDFEGEKVLVVGNGNSGMEISLDLCNNGAQASVSVRDTVHILPREMLGLSTFGLSIRLLRWLPLPLVDRFLLLCSWLIFGDTRQLGFKRPKIGPFEMKNTAGKTPVLDVGTLAKIRSGHIKVVPGLKRFTNKGAEFVDGRVEEFDSIILATGYRSNVPSWLKEEELFSQKDGYPIKPFPNSWKGNNGLYSVGFTKRGLLGASLDSRKVAEDIAQQWNVDTKHLDSAC</sequence>
<reference evidence="10 11" key="1">
    <citation type="submission" date="2020-10" db="EMBL/GenBank/DDBJ databases">
        <title>The Coptis chinensis genome and diversification of protoberbering-type alkaloids.</title>
        <authorList>
            <person name="Wang B."/>
            <person name="Shu S."/>
            <person name="Song C."/>
            <person name="Liu Y."/>
        </authorList>
    </citation>
    <scope>NUCLEOTIDE SEQUENCE [LARGE SCALE GENOMIC DNA]</scope>
    <source>
        <strain evidence="10">HL-2020</strain>
        <tissue evidence="10">Leaf</tissue>
    </source>
</reference>
<evidence type="ECO:0000256" key="3">
    <source>
        <dbReference type="ARBA" id="ARBA00022630"/>
    </source>
</evidence>
<keyword evidence="5" id="KW-0521">NADP</keyword>
<gene>
    <name evidence="10" type="ORF">IFM89_011037</name>
</gene>
<dbReference type="Pfam" id="PF13738">
    <property type="entry name" value="Pyr_redox_3"/>
    <property type="match status" value="1"/>
</dbReference>
<comment type="cofactor">
    <cofactor evidence="1">
        <name>FAD</name>
        <dbReference type="ChEBI" id="CHEBI:57692"/>
    </cofactor>
</comment>
<evidence type="ECO:0000256" key="9">
    <source>
        <dbReference type="ARBA" id="ARBA00047707"/>
    </source>
</evidence>
<comment type="similarity">
    <text evidence="2">Belongs to the FMO family.</text>
</comment>
<evidence type="ECO:0000256" key="1">
    <source>
        <dbReference type="ARBA" id="ARBA00001974"/>
    </source>
</evidence>
<dbReference type="GO" id="GO:0103075">
    <property type="term" value="F:indole-3-pyruvate monooxygenase activity"/>
    <property type="evidence" value="ECO:0007669"/>
    <property type="project" value="UniProtKB-EC"/>
</dbReference>
<dbReference type="SUPFAM" id="SSF51905">
    <property type="entry name" value="FAD/NAD(P)-binding domain"/>
    <property type="match status" value="2"/>
</dbReference>
<dbReference type="InterPro" id="IPR050982">
    <property type="entry name" value="Auxin_biosynth/cation_transpt"/>
</dbReference>
<evidence type="ECO:0000313" key="10">
    <source>
        <dbReference type="EMBL" id="KAF9620302.1"/>
    </source>
</evidence>
<dbReference type="PANTHER" id="PTHR43539">
    <property type="entry name" value="FLAVIN-BINDING MONOOXYGENASE-LIKE PROTEIN (AFU_ORTHOLOGUE AFUA_4G09220)"/>
    <property type="match status" value="1"/>
</dbReference>
<dbReference type="AlphaFoldDB" id="A0A835M8H7"/>
<dbReference type="PRINTS" id="PR00469">
    <property type="entry name" value="PNDRDTASEII"/>
</dbReference>
<evidence type="ECO:0000256" key="6">
    <source>
        <dbReference type="ARBA" id="ARBA00023002"/>
    </source>
</evidence>
<keyword evidence="11" id="KW-1185">Reference proteome</keyword>
<evidence type="ECO:0000256" key="7">
    <source>
        <dbReference type="ARBA" id="ARBA00023033"/>
    </source>
</evidence>
<dbReference type="Proteomes" id="UP000631114">
    <property type="component" value="Unassembled WGS sequence"/>
</dbReference>
<dbReference type="GO" id="GO:0050661">
    <property type="term" value="F:NADP binding"/>
    <property type="evidence" value="ECO:0007669"/>
    <property type="project" value="InterPro"/>
</dbReference>
<dbReference type="Gene3D" id="3.50.50.60">
    <property type="entry name" value="FAD/NAD(P)-binding domain"/>
    <property type="match status" value="1"/>
</dbReference>